<dbReference type="Gene3D" id="1.20.1050.10">
    <property type="match status" value="1"/>
</dbReference>
<dbReference type="Gene3D" id="3.40.30.10">
    <property type="entry name" value="Glutaredoxin"/>
    <property type="match status" value="1"/>
</dbReference>
<protein>
    <recommendedName>
        <fullName evidence="1">glutathione transferase</fullName>
        <ecNumber evidence="1">2.5.1.18</ecNumber>
    </recommendedName>
</protein>
<gene>
    <name evidence="5" type="ORF">CRU78_01295</name>
</gene>
<dbReference type="SUPFAM" id="SSF52833">
    <property type="entry name" value="Thioredoxin-like"/>
    <property type="match status" value="1"/>
</dbReference>
<dbReference type="AlphaFoldDB" id="A0A6A7RNW9"/>
<dbReference type="Proteomes" id="UP000342300">
    <property type="component" value="Unassembled WGS sequence"/>
</dbReference>
<evidence type="ECO:0000256" key="2">
    <source>
        <dbReference type="ARBA" id="ARBA00022679"/>
    </source>
</evidence>
<dbReference type="PANTHER" id="PTHR43900:SF3">
    <property type="entry name" value="GLUTATHIONE S-TRANSFERASE RHO"/>
    <property type="match status" value="1"/>
</dbReference>
<dbReference type="GO" id="GO:0004364">
    <property type="term" value="F:glutathione transferase activity"/>
    <property type="evidence" value="ECO:0007669"/>
    <property type="project" value="UniProtKB-EC"/>
</dbReference>
<dbReference type="CDD" id="cd00299">
    <property type="entry name" value="GST_C_family"/>
    <property type="match status" value="1"/>
</dbReference>
<organism evidence="5 6">
    <name type="scientific">Candidatus Accumulibacter phosphatis</name>
    <dbReference type="NCBI Taxonomy" id="327160"/>
    <lineage>
        <taxon>Bacteria</taxon>
        <taxon>Pseudomonadati</taxon>
        <taxon>Pseudomonadota</taxon>
        <taxon>Betaproteobacteria</taxon>
        <taxon>Candidatus Accumulibacter</taxon>
    </lineage>
</organism>
<evidence type="ECO:0000259" key="3">
    <source>
        <dbReference type="PROSITE" id="PS50404"/>
    </source>
</evidence>
<keyword evidence="2" id="KW-0808">Transferase</keyword>
<dbReference type="InterPro" id="IPR004045">
    <property type="entry name" value="Glutathione_S-Trfase_N"/>
</dbReference>
<dbReference type="PANTHER" id="PTHR43900">
    <property type="entry name" value="GLUTATHIONE S-TRANSFERASE RHO"/>
    <property type="match status" value="1"/>
</dbReference>
<dbReference type="EMBL" id="PDHS01000027">
    <property type="protein sequence ID" value="MQM29243.1"/>
    <property type="molecule type" value="Genomic_DNA"/>
</dbReference>
<dbReference type="SFLD" id="SFLDS00019">
    <property type="entry name" value="Glutathione_Transferase_(cytos"/>
    <property type="match status" value="1"/>
</dbReference>
<dbReference type="InterPro" id="IPR036249">
    <property type="entry name" value="Thioredoxin-like_sf"/>
</dbReference>
<dbReference type="InterPro" id="IPR036282">
    <property type="entry name" value="Glutathione-S-Trfase_C_sf"/>
</dbReference>
<dbReference type="InterPro" id="IPR010987">
    <property type="entry name" value="Glutathione-S-Trfase_C-like"/>
</dbReference>
<feature type="domain" description="GST N-terminal" evidence="3">
    <location>
        <begin position="170"/>
        <end position="251"/>
    </location>
</feature>
<dbReference type="PROSITE" id="PS50405">
    <property type="entry name" value="GST_CTER"/>
    <property type="match status" value="1"/>
</dbReference>
<evidence type="ECO:0000259" key="4">
    <source>
        <dbReference type="PROSITE" id="PS50405"/>
    </source>
</evidence>
<dbReference type="InterPro" id="IPR040079">
    <property type="entry name" value="Glutathione_S-Trfase"/>
</dbReference>
<feature type="domain" description="GST C-terminal" evidence="4">
    <location>
        <begin position="256"/>
        <end position="380"/>
    </location>
</feature>
<dbReference type="SUPFAM" id="SSF47616">
    <property type="entry name" value="GST C-terminal domain-like"/>
    <property type="match status" value="1"/>
</dbReference>
<reference evidence="5 6" key="1">
    <citation type="submission" date="2017-09" db="EMBL/GenBank/DDBJ databases">
        <title>Metagenomic Analysis Reveals Denitrifying Candidatus Accumulibacter and Flanking Population as a Source of N2O.</title>
        <authorList>
            <person name="Gao H."/>
            <person name="Mao Y."/>
            <person name="Zhao X."/>
            <person name="Liu W.-T."/>
            <person name="Zhang T."/>
            <person name="Wells G."/>
        </authorList>
    </citation>
    <scope>NUCLEOTIDE SEQUENCE [LARGE SCALE GENOMIC DNA]</scope>
    <source>
        <strain evidence="5">CANDO_2_IC</strain>
    </source>
</reference>
<name>A0A6A7RNW9_9PROT</name>
<dbReference type="PROSITE" id="PS50404">
    <property type="entry name" value="GST_NTER"/>
    <property type="match status" value="1"/>
</dbReference>
<dbReference type="SFLD" id="SFLDG00358">
    <property type="entry name" value="Main_(cytGST)"/>
    <property type="match status" value="1"/>
</dbReference>
<evidence type="ECO:0000313" key="5">
    <source>
        <dbReference type="EMBL" id="MQM29243.1"/>
    </source>
</evidence>
<evidence type="ECO:0000313" key="6">
    <source>
        <dbReference type="Proteomes" id="UP000342300"/>
    </source>
</evidence>
<dbReference type="GO" id="GO:0005737">
    <property type="term" value="C:cytoplasm"/>
    <property type="evidence" value="ECO:0007669"/>
    <property type="project" value="TreeGrafter"/>
</dbReference>
<dbReference type="EC" id="2.5.1.18" evidence="1"/>
<dbReference type="GO" id="GO:0043295">
    <property type="term" value="F:glutathione binding"/>
    <property type="evidence" value="ECO:0007669"/>
    <property type="project" value="TreeGrafter"/>
</dbReference>
<sequence>MWRCRAMRMACDSVSQRLVEPSMSVNRKVAVISEASPRVSSAGPIHRLARVLSKIFCRGCRADGRPLKGQEFDTIDPSIPASGHRSQSPWRLAKGLAVGSGGRWQGLAGLSAGRCAHPDRRPQRMDADHSAISRVQKRRSASRIARVRQTSAEVRPVRTRWTTQRRQIMSQALVYGDAISTYVRSVRLALEEKGVAHTLVAVDLVKGQHLEEAHLARHPWGKMPAFEHDGHAIYEAAAIMRYVDEVFPGPALMPATPVERSRVNQVMGIVESYGYPASITHIFIPRVLVPALGGQTDEAEIEAAKPRAALFLKEIGRLLGEANYFGGATVSLADLHVLPVVTYLRATTEGLTLLAAAPSIEAWLGRMNERSSVRAVMPPG</sequence>
<dbReference type="Pfam" id="PF13410">
    <property type="entry name" value="GST_C_2"/>
    <property type="match status" value="1"/>
</dbReference>
<comment type="caution">
    <text evidence="5">The sequence shown here is derived from an EMBL/GenBank/DDBJ whole genome shotgun (WGS) entry which is preliminary data.</text>
</comment>
<dbReference type="Pfam" id="PF13417">
    <property type="entry name" value="GST_N_3"/>
    <property type="match status" value="1"/>
</dbReference>
<proteinExistence type="predicted"/>
<evidence type="ECO:0000256" key="1">
    <source>
        <dbReference type="ARBA" id="ARBA00012452"/>
    </source>
</evidence>
<accession>A0A6A7RNW9</accession>